<dbReference type="PANTHER" id="PTHR31134:SF1">
    <property type="entry name" value="TRANSMEMBRANE PROTEIN 128"/>
    <property type="match status" value="1"/>
</dbReference>
<evidence type="ECO:0000313" key="3">
    <source>
        <dbReference type="Proteomes" id="UP000007879"/>
    </source>
</evidence>
<keyword evidence="1" id="KW-0472">Membrane</keyword>
<gene>
    <name evidence="2" type="primary">105314302</name>
</gene>
<reference evidence="2" key="2">
    <citation type="submission" date="2017-05" db="UniProtKB">
        <authorList>
            <consortium name="EnsemblMetazoa"/>
        </authorList>
    </citation>
    <scope>IDENTIFICATION</scope>
</reference>
<feature type="transmembrane region" description="Helical" evidence="1">
    <location>
        <begin position="72"/>
        <end position="90"/>
    </location>
</feature>
<keyword evidence="1" id="KW-0812">Transmembrane</keyword>
<dbReference type="KEGG" id="aqu:105314302"/>
<dbReference type="Pfam" id="PF20479">
    <property type="entry name" value="TMEM128"/>
    <property type="match status" value="1"/>
</dbReference>
<evidence type="ECO:0000256" key="1">
    <source>
        <dbReference type="SAM" id="Phobius"/>
    </source>
</evidence>
<dbReference type="EnsemblMetazoa" id="Aqu2.1.19203_001">
    <property type="protein sequence ID" value="Aqu2.1.19203_001"/>
    <property type="gene ID" value="Aqu2.1.19203"/>
</dbReference>
<proteinExistence type="predicted"/>
<dbReference type="EnsemblMetazoa" id="XM_011408398.2">
    <property type="protein sequence ID" value="XP_011406700.2"/>
    <property type="gene ID" value="LOC105314302"/>
</dbReference>
<feature type="transmembrane region" description="Helical" evidence="1">
    <location>
        <begin position="135"/>
        <end position="153"/>
    </location>
</feature>
<evidence type="ECO:0000313" key="2">
    <source>
        <dbReference type="EnsemblMetazoa" id="Aqu2.1.19203_001"/>
    </source>
</evidence>
<dbReference type="InterPro" id="IPR033579">
    <property type="entry name" value="TMEM128"/>
</dbReference>
<dbReference type="AlphaFoldDB" id="A0A1X7TW89"/>
<dbReference type="InParanoid" id="A0A1X7TW89"/>
<protein>
    <submittedName>
        <fullName evidence="2">Uncharacterized protein</fullName>
    </submittedName>
</protein>
<keyword evidence="3" id="KW-1185">Reference proteome</keyword>
<dbReference type="OrthoDB" id="58903at2759"/>
<feature type="transmembrane region" description="Helical" evidence="1">
    <location>
        <begin position="111"/>
        <end position="129"/>
    </location>
</feature>
<dbReference type="PANTHER" id="PTHR31134">
    <property type="entry name" value="TRANSMEMBRANE PROTEIN 128"/>
    <property type="match status" value="1"/>
</dbReference>
<reference evidence="3" key="1">
    <citation type="journal article" date="2010" name="Nature">
        <title>The Amphimedon queenslandica genome and the evolution of animal complexity.</title>
        <authorList>
            <person name="Srivastava M."/>
            <person name="Simakov O."/>
            <person name="Chapman J."/>
            <person name="Fahey B."/>
            <person name="Gauthier M.E."/>
            <person name="Mitros T."/>
            <person name="Richards G.S."/>
            <person name="Conaco C."/>
            <person name="Dacre M."/>
            <person name="Hellsten U."/>
            <person name="Larroux C."/>
            <person name="Putnam N.H."/>
            <person name="Stanke M."/>
            <person name="Adamska M."/>
            <person name="Darling A."/>
            <person name="Degnan S.M."/>
            <person name="Oakley T.H."/>
            <person name="Plachetzki D.C."/>
            <person name="Zhai Y."/>
            <person name="Adamski M."/>
            <person name="Calcino A."/>
            <person name="Cummins S.F."/>
            <person name="Goodstein D.M."/>
            <person name="Harris C."/>
            <person name="Jackson D.J."/>
            <person name="Leys S.P."/>
            <person name="Shu S."/>
            <person name="Woodcroft B.J."/>
            <person name="Vervoort M."/>
            <person name="Kosik K.S."/>
            <person name="Manning G."/>
            <person name="Degnan B.M."/>
            <person name="Rokhsar D.S."/>
        </authorList>
    </citation>
    <scope>NUCLEOTIDE SEQUENCE [LARGE SCALE GENOMIC DNA]</scope>
</reference>
<accession>A0A1X7TW89</accession>
<keyword evidence="1" id="KW-1133">Transmembrane helix</keyword>
<organism evidence="2">
    <name type="scientific">Amphimedon queenslandica</name>
    <name type="common">Sponge</name>
    <dbReference type="NCBI Taxonomy" id="400682"/>
    <lineage>
        <taxon>Eukaryota</taxon>
        <taxon>Metazoa</taxon>
        <taxon>Porifera</taxon>
        <taxon>Demospongiae</taxon>
        <taxon>Heteroscleromorpha</taxon>
        <taxon>Haplosclerida</taxon>
        <taxon>Niphatidae</taxon>
        <taxon>Amphimedon</taxon>
    </lineage>
</organism>
<feature type="transmembrane region" description="Helical" evidence="1">
    <location>
        <begin position="45"/>
        <end position="66"/>
    </location>
</feature>
<sequence length="154" mass="17555">MASQVICACTYRVRLVIKGKMAARSTVKRSFIRGKRYLKDQWDTLLWILASFGVLYLFEVASNILFNPLVKRGWQAVSFISLVIGAVCVYKIAKRSPRLKLTDWDSTWTPTIGFIGGVMGTISFIVSMWPVWQYWTLFIVAVLFMGFISIVSLI</sequence>
<dbReference type="Proteomes" id="UP000007879">
    <property type="component" value="Unassembled WGS sequence"/>
</dbReference>
<name>A0A1X7TW89_AMPQE</name>